<evidence type="ECO:0000313" key="3">
    <source>
        <dbReference type="EMBL" id="RZF36977.1"/>
    </source>
</evidence>
<proteinExistence type="predicted"/>
<dbReference type="Pfam" id="PF07243">
    <property type="entry name" value="Phlebovirus_G1"/>
    <property type="match status" value="1"/>
</dbReference>
<keyword evidence="4" id="KW-1185">Reference proteome</keyword>
<evidence type="ECO:0000256" key="1">
    <source>
        <dbReference type="SAM" id="Phobius"/>
    </source>
</evidence>
<dbReference type="EMBL" id="QKKF02025464">
    <property type="protein sequence ID" value="RZF36977.1"/>
    <property type="molecule type" value="Genomic_DNA"/>
</dbReference>
<feature type="transmembrane region" description="Helical" evidence="1">
    <location>
        <begin position="455"/>
        <end position="477"/>
    </location>
</feature>
<feature type="domain" description="Phlebovirus glycoprotein G1" evidence="2">
    <location>
        <begin position="245"/>
        <end position="476"/>
    </location>
</feature>
<dbReference type="Proteomes" id="UP000291343">
    <property type="component" value="Unassembled WGS sequence"/>
</dbReference>
<keyword evidence="1" id="KW-0812">Transmembrane</keyword>
<reference evidence="3 4" key="1">
    <citation type="journal article" date="2017" name="Gigascience">
        <title>Genome sequence of the small brown planthopper, Laodelphax striatellus.</title>
        <authorList>
            <person name="Zhu J."/>
            <person name="Jiang F."/>
            <person name="Wang X."/>
            <person name="Yang P."/>
            <person name="Bao Y."/>
            <person name="Zhao W."/>
            <person name="Wang W."/>
            <person name="Lu H."/>
            <person name="Wang Q."/>
            <person name="Cui N."/>
            <person name="Li J."/>
            <person name="Chen X."/>
            <person name="Luo L."/>
            <person name="Yu J."/>
            <person name="Kang L."/>
            <person name="Cui F."/>
        </authorList>
    </citation>
    <scope>NUCLEOTIDE SEQUENCE [LARGE SCALE GENOMIC DNA]</scope>
    <source>
        <strain evidence="3">Lst14</strain>
    </source>
</reference>
<keyword evidence="1" id="KW-0472">Membrane</keyword>
<name>A0A482WTR6_LAOST</name>
<sequence>MSQLSTPESHKSRKLLGLNFAQDLHGKSESFENEIFLKPVFNSSALTMLKPYDRNGSSTILRKNYLSKIDLTTNSDFKQIINLLVKMEKENFLVGDYSECEVPQLDYPFQTICENIKKTECLKAFIYLKIEGHSLICHHAVSWTTNDLSSPCERYTEPCYKNSTKYLFSNQEFKVSASLRNAEKELPLFTGRNACGFYKTDCGEGSTYIEKYTKVWWWLDNFGLHYLTELDVVYKTLHDEIIGYSCVNTHLNVSSGCSGDKTYCKYFKCSVDTKCFCELDNSVVHITVRSSNMSLESPAWLLGESYEKLFYKVNSVKSVPFETGNIMITCNKNVIKVENFQQDVSLIEVCIHPECVIAQSPKISHDFYFNFDAFSQDVTVLVTVTNSKSDENKILKHCPKINKCSNLPCYFCVEKVLAYDCYNKLEFIFASIVIGMLTSFFIAFVFWLFTLFKAFLLVFTGVLWSFKVLKFTIRILMNFFSPLKRIMFRFSGLSIGRNRKEKEPLLPVSIKHTQTQELLSHSLNNVSAKMRPKYRGMAENDAVVDPGQLDDERPLPSQKIPGQRAGTYVYYDGRGYYCENQW</sequence>
<organism evidence="3 4">
    <name type="scientific">Laodelphax striatellus</name>
    <name type="common">Small brown planthopper</name>
    <name type="synonym">Delphax striatella</name>
    <dbReference type="NCBI Taxonomy" id="195883"/>
    <lineage>
        <taxon>Eukaryota</taxon>
        <taxon>Metazoa</taxon>
        <taxon>Ecdysozoa</taxon>
        <taxon>Arthropoda</taxon>
        <taxon>Hexapoda</taxon>
        <taxon>Insecta</taxon>
        <taxon>Pterygota</taxon>
        <taxon>Neoptera</taxon>
        <taxon>Paraneoptera</taxon>
        <taxon>Hemiptera</taxon>
        <taxon>Auchenorrhyncha</taxon>
        <taxon>Fulgoroidea</taxon>
        <taxon>Delphacidae</taxon>
        <taxon>Criomorphinae</taxon>
        <taxon>Laodelphax</taxon>
    </lineage>
</organism>
<feature type="transmembrane region" description="Helical" evidence="1">
    <location>
        <begin position="427"/>
        <end position="449"/>
    </location>
</feature>
<evidence type="ECO:0000313" key="4">
    <source>
        <dbReference type="Proteomes" id="UP000291343"/>
    </source>
</evidence>
<dbReference type="InParanoid" id="A0A482WTR6"/>
<protein>
    <recommendedName>
        <fullName evidence="2">Phlebovirus glycoprotein G1 domain-containing protein</fullName>
    </recommendedName>
</protein>
<accession>A0A482WTR6</accession>
<keyword evidence="1" id="KW-1133">Transmembrane helix</keyword>
<dbReference type="AlphaFoldDB" id="A0A482WTR6"/>
<evidence type="ECO:0000259" key="2">
    <source>
        <dbReference type="Pfam" id="PF07243"/>
    </source>
</evidence>
<dbReference type="InterPro" id="IPR010826">
    <property type="entry name" value="Phlebovirus_G1"/>
</dbReference>
<gene>
    <name evidence="3" type="ORF">LSTR_LSTR004665</name>
</gene>
<comment type="caution">
    <text evidence="3">The sequence shown here is derived from an EMBL/GenBank/DDBJ whole genome shotgun (WGS) entry which is preliminary data.</text>
</comment>
<dbReference type="GO" id="GO:0016020">
    <property type="term" value="C:membrane"/>
    <property type="evidence" value="ECO:0007669"/>
    <property type="project" value="InterPro"/>
</dbReference>